<reference evidence="2 3" key="1">
    <citation type="submission" date="2017-11" db="EMBL/GenBank/DDBJ databases">
        <title>Genome sequence of Entomoplasma lucivorax PIPN-2 (ATCC 49196).</title>
        <authorList>
            <person name="Lo W.-S."/>
            <person name="Gasparich G.E."/>
            <person name="Kuo C.-H."/>
        </authorList>
    </citation>
    <scope>NUCLEOTIDE SEQUENCE [LARGE SCALE GENOMIC DNA]</scope>
    <source>
        <strain evidence="2 3">PIPN-2</strain>
    </source>
</reference>
<name>A0A2S5RFC1_9MOLU</name>
<accession>A0A2S5RFC1</accession>
<dbReference type="InterPro" id="IPR009620">
    <property type="entry name" value="UPF0236"/>
</dbReference>
<dbReference type="RefSeq" id="WP_028126824.1">
    <property type="nucleotide sequence ID" value="NZ_PHNE01000001.1"/>
</dbReference>
<dbReference type="Pfam" id="PF06782">
    <property type="entry name" value="UPF0236"/>
    <property type="match status" value="1"/>
</dbReference>
<keyword evidence="3" id="KW-1185">Reference proteome</keyword>
<protein>
    <submittedName>
        <fullName evidence="2">Uncharacterized protein</fullName>
    </submittedName>
</protein>
<sequence length="134" mass="16337">MPKQTEKNRKFLLNMRSKIEDKDLEFFKTRNKAKYVLVKIKARVITTEFGNLVYKRRIYKYLENYTWKYVAFVDECFNFSKWSKIDPKLIEKIKQQIEMGERYQKIVDMFPLAKLSIMTISRIHQSMETYKKGK</sequence>
<comment type="caution">
    <text evidence="2">The sequence shown here is derived from an EMBL/GenBank/DDBJ whole genome shotgun (WGS) entry which is preliminary data.</text>
</comment>
<dbReference type="EMBL" id="PHNE01000001">
    <property type="protein sequence ID" value="PPE06010.1"/>
    <property type="molecule type" value="Genomic_DNA"/>
</dbReference>
<evidence type="ECO:0000313" key="2">
    <source>
        <dbReference type="EMBL" id="PPE06010.1"/>
    </source>
</evidence>
<comment type="similarity">
    <text evidence="1">Belongs to the UPF0236 family.</text>
</comment>
<evidence type="ECO:0000313" key="3">
    <source>
        <dbReference type="Proteomes" id="UP000237865"/>
    </source>
</evidence>
<dbReference type="Proteomes" id="UP000237865">
    <property type="component" value="Unassembled WGS sequence"/>
</dbReference>
<evidence type="ECO:0000256" key="1">
    <source>
        <dbReference type="ARBA" id="ARBA00006539"/>
    </source>
</evidence>
<proteinExistence type="inferred from homology"/>
<organism evidence="2 3">
    <name type="scientific">Williamsoniiplasma lucivorax</name>
    <dbReference type="NCBI Taxonomy" id="209274"/>
    <lineage>
        <taxon>Bacteria</taxon>
        <taxon>Bacillati</taxon>
        <taxon>Mycoplasmatota</taxon>
        <taxon>Mollicutes</taxon>
        <taxon>Entomoplasmatales</taxon>
        <taxon>Williamsoniiplasma</taxon>
    </lineage>
</organism>
<dbReference type="AlphaFoldDB" id="A0A2S5RFC1"/>
<gene>
    <name evidence="2" type="ORF">ELUCI_v1c03010</name>
</gene>